<name>A0A1I5A764_CHROL</name>
<organism evidence="1 2">
    <name type="scientific">Chryseobacterium oleae</name>
    <dbReference type="NCBI Taxonomy" id="491207"/>
    <lineage>
        <taxon>Bacteria</taxon>
        <taxon>Pseudomonadati</taxon>
        <taxon>Bacteroidota</taxon>
        <taxon>Flavobacteriia</taxon>
        <taxon>Flavobacteriales</taxon>
        <taxon>Weeksellaceae</taxon>
        <taxon>Chryseobacterium group</taxon>
        <taxon>Chryseobacterium</taxon>
    </lineage>
</organism>
<evidence type="ECO:0000313" key="2">
    <source>
        <dbReference type="Proteomes" id="UP000198769"/>
    </source>
</evidence>
<dbReference type="OrthoDB" id="647751at2"/>
<proteinExistence type="predicted"/>
<dbReference type="GO" id="GO:0004180">
    <property type="term" value="F:carboxypeptidase activity"/>
    <property type="evidence" value="ECO:0007669"/>
    <property type="project" value="UniProtKB-KW"/>
</dbReference>
<dbReference type="SUPFAM" id="SSF55166">
    <property type="entry name" value="Hedgehog/DD-peptidase"/>
    <property type="match status" value="1"/>
</dbReference>
<keyword evidence="2" id="KW-1185">Reference proteome</keyword>
<dbReference type="InterPro" id="IPR009045">
    <property type="entry name" value="Zn_M74/Hedgehog-like"/>
</dbReference>
<dbReference type="Proteomes" id="UP000198769">
    <property type="component" value="Unassembled WGS sequence"/>
</dbReference>
<sequence length="249" mass="27777">MKSPLFPIKIISIYKNELGDLLPLPKRMAKCTSDTYTALINISTELASKGGKLILSDLFRSYEMQAQSHNDYKSGKKSAFSPAPGGSFHEAGRAFDLDLSSIKISLSDFWKMAKKYGVVPIIDEPKKSISEAWHFECRGSHQIIYDYYTAKKGTNFKPYKAAAASAILSIGVHVDFFGDNQKQAMIQSHLIRLGKEIGNLDGQIGKNTKKALSELGLIFTINNLDEILSETEDLVQEKFTNEYRSPILL</sequence>
<protein>
    <submittedName>
        <fullName evidence="1">D-alanyl-D-alanine carboxypeptidase</fullName>
    </submittedName>
</protein>
<accession>A0A1I5A764</accession>
<dbReference type="EMBL" id="FOVD01000005">
    <property type="protein sequence ID" value="SFN58029.1"/>
    <property type="molecule type" value="Genomic_DNA"/>
</dbReference>
<keyword evidence="1" id="KW-0121">Carboxypeptidase</keyword>
<keyword evidence="1" id="KW-0645">Protease</keyword>
<dbReference type="Gene3D" id="3.30.1380.10">
    <property type="match status" value="1"/>
</dbReference>
<reference evidence="2" key="1">
    <citation type="submission" date="2016-10" db="EMBL/GenBank/DDBJ databases">
        <authorList>
            <person name="Varghese N."/>
            <person name="Submissions S."/>
        </authorList>
    </citation>
    <scope>NUCLEOTIDE SEQUENCE [LARGE SCALE GENOMIC DNA]</scope>
    <source>
        <strain evidence="2">DSM 25575</strain>
    </source>
</reference>
<dbReference type="RefSeq" id="WP_090025584.1">
    <property type="nucleotide sequence ID" value="NZ_FOVD01000005.1"/>
</dbReference>
<dbReference type="AlphaFoldDB" id="A0A1I5A764"/>
<evidence type="ECO:0000313" key="1">
    <source>
        <dbReference type="EMBL" id="SFN58029.1"/>
    </source>
</evidence>
<keyword evidence="1" id="KW-0378">Hydrolase</keyword>
<gene>
    <name evidence="1" type="ORF">SAMN05421594_3369</name>
</gene>